<organism evidence="2 3">
    <name type="scientific">Flagellimonas ochracea</name>
    <dbReference type="NCBI Taxonomy" id="2696472"/>
    <lineage>
        <taxon>Bacteria</taxon>
        <taxon>Pseudomonadati</taxon>
        <taxon>Bacteroidota</taxon>
        <taxon>Flavobacteriia</taxon>
        <taxon>Flavobacteriales</taxon>
        <taxon>Flavobacteriaceae</taxon>
        <taxon>Flagellimonas</taxon>
    </lineage>
</organism>
<dbReference type="CDD" id="cd01297">
    <property type="entry name" value="D-aminoacylase"/>
    <property type="match status" value="1"/>
</dbReference>
<dbReference type="PROSITE" id="PS51257">
    <property type="entry name" value="PROKAR_LIPOPROTEIN"/>
    <property type="match status" value="1"/>
</dbReference>
<protein>
    <submittedName>
        <fullName evidence="2">Amidohydrolase family protein</fullName>
    </submittedName>
</protein>
<gene>
    <name evidence="2" type="ORF">GTQ34_03475</name>
</gene>
<feature type="domain" description="Amidohydrolase 3" evidence="1">
    <location>
        <begin position="68"/>
        <end position="537"/>
    </location>
</feature>
<evidence type="ECO:0000259" key="1">
    <source>
        <dbReference type="Pfam" id="PF07969"/>
    </source>
</evidence>
<dbReference type="GO" id="GO:0016812">
    <property type="term" value="F:hydrolase activity, acting on carbon-nitrogen (but not peptide) bonds, in cyclic amides"/>
    <property type="evidence" value="ECO:0007669"/>
    <property type="project" value="TreeGrafter"/>
</dbReference>
<dbReference type="InterPro" id="IPR011059">
    <property type="entry name" value="Metal-dep_hydrolase_composite"/>
</dbReference>
<dbReference type="InterPro" id="IPR050378">
    <property type="entry name" value="Metallo-dep_Hydrolases_sf"/>
</dbReference>
<proteinExistence type="predicted"/>
<dbReference type="PANTHER" id="PTHR11647">
    <property type="entry name" value="HYDRANTOINASE/DIHYDROPYRIMIDINASE FAMILY MEMBER"/>
    <property type="match status" value="1"/>
</dbReference>
<dbReference type="Gene3D" id="3.20.20.140">
    <property type="entry name" value="Metal-dependent hydrolases"/>
    <property type="match status" value="2"/>
</dbReference>
<dbReference type="AlphaFoldDB" id="A0A964WWH1"/>
<dbReference type="InterPro" id="IPR032466">
    <property type="entry name" value="Metal_Hydrolase"/>
</dbReference>
<dbReference type="Gene3D" id="2.30.40.10">
    <property type="entry name" value="Urease, subunit C, domain 1"/>
    <property type="match status" value="1"/>
</dbReference>
<keyword evidence="3" id="KW-1185">Reference proteome</keyword>
<dbReference type="Proteomes" id="UP000667650">
    <property type="component" value="Unassembled WGS sequence"/>
</dbReference>
<evidence type="ECO:0000313" key="3">
    <source>
        <dbReference type="Proteomes" id="UP000667650"/>
    </source>
</evidence>
<dbReference type="InterPro" id="IPR013108">
    <property type="entry name" value="Amidohydro_3"/>
</dbReference>
<name>A0A964WWH1_9FLAO</name>
<dbReference type="RefSeq" id="WP_166522361.1">
    <property type="nucleotide sequence ID" value="NZ_JAAABI010000001.1"/>
</dbReference>
<dbReference type="EMBL" id="JAAABI010000001">
    <property type="protein sequence ID" value="NAY90970.1"/>
    <property type="molecule type" value="Genomic_DNA"/>
</dbReference>
<dbReference type="SUPFAM" id="SSF51338">
    <property type="entry name" value="Composite domain of metallo-dependent hydrolases"/>
    <property type="match status" value="1"/>
</dbReference>
<reference evidence="2" key="1">
    <citation type="submission" date="2020-01" db="EMBL/GenBank/DDBJ databases">
        <title>Muricauda ochracea sp. nov., isolated from a tidal flat of Garorim bay in Korea.</title>
        <authorList>
            <person name="Kim D."/>
            <person name="Yoo Y."/>
            <person name="Kim J.-J."/>
        </authorList>
    </citation>
    <scope>NUCLEOTIDE SEQUENCE</scope>
    <source>
        <strain evidence="2">JGD-17</strain>
    </source>
</reference>
<dbReference type="GO" id="GO:0005829">
    <property type="term" value="C:cytosol"/>
    <property type="evidence" value="ECO:0007669"/>
    <property type="project" value="TreeGrafter"/>
</dbReference>
<dbReference type="Pfam" id="PF07969">
    <property type="entry name" value="Amidohydro_3"/>
    <property type="match status" value="1"/>
</dbReference>
<evidence type="ECO:0000313" key="2">
    <source>
        <dbReference type="EMBL" id="NAY90970.1"/>
    </source>
</evidence>
<sequence>MNTLRLSTFVLFLMFLSACQQQRTFDVLIKNGRIVDGSNGPSFTGDVGINADTIAAIGDLKNDKGRLEVDASGLVVAPGFINMLSWAVESLIEDGRSMSDIKQGVTLEVFGEGWSMGPMNEKMRTASLEDQGDIKYDIPWTTLREYLEHLTEKGISPNVASFVGATTLRIHTVGYEDRPPTPQELDSMKLLVKQAMEDGALGVGSSLIYAPAFYSSTEELIALCKVASEYDGMYISHMRSEGSKLLESLDELIEIADKADIRAEIYHLKQSGQENWGKLDAVVAKVDSARAAGLHITADMYTYVAGATGLDAAMPPWVQEGGYDKWAERLQDPQIRKQVLQEMTTPTDAWESLMQAAGDPSKMLLVGFKNDSLKYLTGKTLKEVAEMRGISPEETAMDLVVQDGSRVGTIYFLMSEDNVKKQIALPWMSFGSDAGSLATEGVFLKSSTHPRAYGNVARLLGKYVRDEQVISLEEAIYKLTKLPAANLKIKKRGELTEGNYADITIFDPNTIQDHATFEKPHQYATGVQHVFVNGTQVLKDGEHTGALPGQVVYGPGWKHGSE</sequence>
<accession>A0A964WWH1</accession>
<dbReference type="PANTHER" id="PTHR11647:SF1">
    <property type="entry name" value="COLLAPSIN RESPONSE MEDIATOR PROTEIN"/>
    <property type="match status" value="1"/>
</dbReference>
<dbReference type="SUPFAM" id="SSF51556">
    <property type="entry name" value="Metallo-dependent hydrolases"/>
    <property type="match status" value="1"/>
</dbReference>
<comment type="caution">
    <text evidence="2">The sequence shown here is derived from an EMBL/GenBank/DDBJ whole genome shotgun (WGS) entry which is preliminary data.</text>
</comment>